<dbReference type="OrthoDB" id="7789999at2759"/>
<evidence type="ECO:0000313" key="3">
    <source>
        <dbReference type="Proteomes" id="UP001107558"/>
    </source>
</evidence>
<reference evidence="2" key="1">
    <citation type="submission" date="2021-03" db="EMBL/GenBank/DDBJ databases">
        <title>Chromosome level genome of the anhydrobiotic midge Polypedilum vanderplanki.</title>
        <authorList>
            <person name="Yoshida Y."/>
            <person name="Kikawada T."/>
            <person name="Gusev O."/>
        </authorList>
    </citation>
    <scope>NUCLEOTIDE SEQUENCE</scope>
    <source>
        <strain evidence="2">NIAS01</strain>
        <tissue evidence="2">Whole body or cell culture</tissue>
    </source>
</reference>
<comment type="caution">
    <text evidence="2">The sequence shown here is derived from an EMBL/GenBank/DDBJ whole genome shotgun (WGS) entry which is preliminary data.</text>
</comment>
<evidence type="ECO:0000313" key="2">
    <source>
        <dbReference type="EMBL" id="KAG5681770.1"/>
    </source>
</evidence>
<dbReference type="EMBL" id="JADBJN010000001">
    <property type="protein sequence ID" value="KAG5681770.1"/>
    <property type="molecule type" value="Genomic_DNA"/>
</dbReference>
<dbReference type="Proteomes" id="UP001107558">
    <property type="component" value="Chromosome 1"/>
</dbReference>
<proteinExistence type="predicted"/>
<name>A0A9J6CHT0_POLVA</name>
<protein>
    <submittedName>
        <fullName evidence="2">Uncharacterized protein</fullName>
    </submittedName>
</protein>
<gene>
    <name evidence="2" type="ORF">PVAND_011178</name>
</gene>
<accession>A0A9J6CHT0</accession>
<keyword evidence="1" id="KW-0732">Signal</keyword>
<organism evidence="2 3">
    <name type="scientific">Polypedilum vanderplanki</name>
    <name type="common">Sleeping chironomid midge</name>
    <dbReference type="NCBI Taxonomy" id="319348"/>
    <lineage>
        <taxon>Eukaryota</taxon>
        <taxon>Metazoa</taxon>
        <taxon>Ecdysozoa</taxon>
        <taxon>Arthropoda</taxon>
        <taxon>Hexapoda</taxon>
        <taxon>Insecta</taxon>
        <taxon>Pterygota</taxon>
        <taxon>Neoptera</taxon>
        <taxon>Endopterygota</taxon>
        <taxon>Diptera</taxon>
        <taxon>Nematocera</taxon>
        <taxon>Chironomoidea</taxon>
        <taxon>Chironomidae</taxon>
        <taxon>Chironominae</taxon>
        <taxon>Polypedilum</taxon>
        <taxon>Polypedilum</taxon>
    </lineage>
</organism>
<keyword evidence="3" id="KW-1185">Reference proteome</keyword>
<evidence type="ECO:0000256" key="1">
    <source>
        <dbReference type="SAM" id="SignalP"/>
    </source>
</evidence>
<feature type="signal peptide" evidence="1">
    <location>
        <begin position="1"/>
        <end position="24"/>
    </location>
</feature>
<sequence>MHYLLIVSYILLIFNTNLITNSQAVINGKETVEEYINKKIDVITKTTKSHHNDKIKLKENSISLMCDKTRGDKIKFVKDIDGYLFFLSQNELFATKVNHENIAKLYFLGTLLDIAEEDPVISVQIEKWQNFFMVVIQQFTRLKVYLVKLNEHKSSKINHIHKMNFDSIFDKFRIFRKGKDVLLVTYQIQEQAANKLTFYKWQNSYFMKESSETTELPNRGDLFVYNENPDETLILSLGYGIGNETSHVAVFKYDEDTNRWLKLQKMHFKKDYIEPYTSNGVLYLIGCYSDSICALYKWNSNAHFHRHLKLSNNVFEIIKSIYSRHSIIIIENFQNNLSFYSSTNITSDEPALRLTKSSELSKYSIYKSPKNLLYFVDVNLNETSMLMNFYEMIINENELNEMRDNDRKTDPIECILQLKRSLKSRSLKVKSSEKDIQILKDTNGSFNIKNKSLLNTNYVKLQDSNVLTLKMPFNVSVHTKDLMQQSVSTNILLSKLNRILSSSPRSDVRAKDESVDDKMDLETISVGNLIYKGNQDIFKDIMRKSQQTLSFSDQIKLGSVSANKLVVQSNLINRIPVDKLLNITKAQSISGVKTLQSLKVNELMINGLLNNIPLDFLKSNKDNQLDKVREIEFNGNINAMHLNVKMLNGYNVSSLINELCLNDNNTKVNGDLFFKNTLKLKQLVANHIKSIPINDFMTVSTNQDIDTDMFIPKFHANTINANLVNNENLLENVALTTKENFIEVPTKFMNISIMDNLNIQDIVDEDENAIDSRSFVEMIKRHVIGTQTSDLTQIYNNKVIIKGSLIFKDINSYSPKTKIFVNNQEIPQNISQTYWMKNIQQHVHVPSFKIKNKEVTIFNGLITKHLNRHPIDNFLLLNNENPQGPINIKFEKAIVEGSVIVHERNFLSMLHRLSQLAIHRDSSHVEISSPVEFRNQLTIKNLQTPLLNNIPVNSLVHKNLNYVSFDGTKNFENLQTVRIYVDQNMFAENYNNVSLEKLIREAIRIDQPIYIENLRIDSFTANNLIVSQFERHKFDDMIRNIQEELNFGAESNKGKRSIHIHGDAEFKSNINIDYLNNDRVPFDNFIEILAMKDKPNQEIGGKKFFMKDFIVKDNIQVKIINENSIDHLLKHSLSRGSKQMIQSKKLSVENLKLKALHTNKLNDLAWDNFIDKTKLNLPLSFNLEIDEIEADTFYTEYATIDLNEMIRFIKFPKRTNWNHITAKQGSNIIFGDETHLDYLMKYTVKKNADLQTIFGNVAIVNTRDFYMKNVAKHDGLIFTRNAPFNITVLNIDSVKNNSHSEVITGKATISPDFRFDANNLIIDKRCNFYSNYINEINVLSLNRTIHRNESFFNSEKHFENLYVNELYIENGLINGIIPSNIVYASNTAQQLPILNLKSLEVINMEISSLNSYSFEYLLENRLKKYSETVQDVQNIITFNSIHFLNDTSMTSINNVLIDDAVFTSSDQFQNQQHIMGHKIINGKLILKGPAIIGSLNGVDIKDFFKSTVNLQSNYRSDVPLQLPAIELKGGMQVNQNINGRNIEELLSSDAHMPKLADLVSLIRDVDYKISLIDENYSKKRENRRMLYVDIDNDVEFKYKPSIAQNKEDDEINCEKQNELEFNPKLKEVTISKRSESEMRVELRSVKIRLTPNIICKADAVGSKNFEVYWNYQSDLKLNYFQNFSFPNIITDVKFTESLNGIVHMILVLKNEVIDKSEIVFLILNTKDHSWEQHQEKLSDFNKIVKTGVVEAFDGESYVVVSTFNDNSEGDKVMIYKLDPTINQFVKSQQSFTGSNYDIILGINVKPKNRIMKPRTFLLFSRTDSREIKIYRMKDGSKEFAFQRMLDDFKDNIVEVLVLYINEMPFFIVSQRSGLFCMYEWRGIESWQSKYCGRFENIHQMKSFEYLNRQHLFLASIAQKTEPSINALAIYRQGDWF</sequence>
<feature type="chain" id="PRO_5039945576" evidence="1">
    <location>
        <begin position="25"/>
        <end position="1936"/>
    </location>
</feature>